<gene>
    <name evidence="5" type="ORF">HOP40_13375</name>
</gene>
<keyword evidence="2 5" id="KW-0808">Transferase</keyword>
<dbReference type="PRINTS" id="PR00508">
    <property type="entry name" value="S21N4MTFRASE"/>
</dbReference>
<sequence length="324" mass="35766">MSTDLYLEDEAHGDMWSLLLGDSCTRLAELATGSVDLSVCSPPFDSLYTYSPSARDLGNSATRGEFLDHYGYVIAEQLRVTKPGRVACVHVQQVATKKAVDGYSGLTDFRGDVIRAFQGAGWLFHGEVTVWKDPQAQSIRTKAHALAFQTKNRDSAGTRPALADYLLKFVKPGDNAVPIPHHATRGEVTNDDWIEWASPIWFDRTDGGTVGGEQLAPVWLDIKETRTLNVRAGREHADERHICPLQLDFIERCIRLWSNPGETVLTPFAGIGSEVFVARKLGRRGVGVELKPSYWRTAVDNLRRLDAELDTPALLDLDGAAAFS</sequence>
<evidence type="ECO:0000259" key="4">
    <source>
        <dbReference type="Pfam" id="PF01555"/>
    </source>
</evidence>
<evidence type="ECO:0000313" key="5">
    <source>
        <dbReference type="EMBL" id="QJY46689.1"/>
    </source>
</evidence>
<feature type="domain" description="DNA methylase N-4/N-6" evidence="4">
    <location>
        <begin position="35"/>
        <end position="299"/>
    </location>
</feature>
<comment type="similarity">
    <text evidence="3">Belongs to the N(4)/N(6)-methyltransferase family.</text>
</comment>
<dbReference type="RefSeq" id="WP_172158294.1">
    <property type="nucleotide sequence ID" value="NZ_CP053564.1"/>
</dbReference>
<dbReference type="GO" id="GO:0003677">
    <property type="term" value="F:DNA binding"/>
    <property type="evidence" value="ECO:0007669"/>
    <property type="project" value="InterPro"/>
</dbReference>
<dbReference type="KEGG" id="pbro:HOP40_13375"/>
<name>A0A6M6JJT4_9PSEU</name>
<evidence type="ECO:0000313" key="6">
    <source>
        <dbReference type="Proteomes" id="UP000505377"/>
    </source>
</evidence>
<dbReference type="REBASE" id="396962">
    <property type="entry name" value="M.PspGen01ORF13375P"/>
</dbReference>
<dbReference type="AlphaFoldDB" id="A0A6M6JJT4"/>
<reference evidence="5 6" key="1">
    <citation type="submission" date="2020-05" db="EMBL/GenBank/DDBJ databases">
        <authorList>
            <person name="Mo P."/>
        </authorList>
    </citation>
    <scope>NUCLEOTIDE SEQUENCE [LARGE SCALE GENOMIC DNA]</scope>
    <source>
        <strain evidence="5 6">Gen01</strain>
    </source>
</reference>
<evidence type="ECO:0000256" key="3">
    <source>
        <dbReference type="RuleBase" id="RU362026"/>
    </source>
</evidence>
<keyword evidence="6" id="KW-1185">Reference proteome</keyword>
<dbReference type="EC" id="2.1.1.-" evidence="3"/>
<keyword evidence="1 5" id="KW-0489">Methyltransferase</keyword>
<dbReference type="EMBL" id="CP053564">
    <property type="protein sequence ID" value="QJY46689.1"/>
    <property type="molecule type" value="Genomic_DNA"/>
</dbReference>
<dbReference type="InterPro" id="IPR001091">
    <property type="entry name" value="RM_Methyltransferase"/>
</dbReference>
<evidence type="ECO:0000256" key="2">
    <source>
        <dbReference type="ARBA" id="ARBA00022679"/>
    </source>
</evidence>
<dbReference type="Gene3D" id="3.40.50.150">
    <property type="entry name" value="Vaccinia Virus protein VP39"/>
    <property type="match status" value="1"/>
</dbReference>
<dbReference type="SUPFAM" id="SSF53335">
    <property type="entry name" value="S-adenosyl-L-methionine-dependent methyltransferases"/>
    <property type="match status" value="1"/>
</dbReference>
<evidence type="ECO:0000256" key="1">
    <source>
        <dbReference type="ARBA" id="ARBA00022603"/>
    </source>
</evidence>
<dbReference type="InterPro" id="IPR002941">
    <property type="entry name" value="DNA_methylase_N4/N6"/>
</dbReference>
<proteinExistence type="inferred from homology"/>
<dbReference type="Pfam" id="PF01555">
    <property type="entry name" value="N6_N4_Mtase"/>
    <property type="match status" value="1"/>
</dbReference>
<accession>A0A6M6JJT4</accession>
<protein>
    <recommendedName>
        <fullName evidence="3">Methyltransferase</fullName>
        <ecNumber evidence="3">2.1.1.-</ecNumber>
    </recommendedName>
</protein>
<dbReference type="InterPro" id="IPR029063">
    <property type="entry name" value="SAM-dependent_MTases_sf"/>
</dbReference>
<dbReference type="GO" id="GO:0032259">
    <property type="term" value="P:methylation"/>
    <property type="evidence" value="ECO:0007669"/>
    <property type="project" value="UniProtKB-KW"/>
</dbReference>
<dbReference type="Proteomes" id="UP000505377">
    <property type="component" value="Chromosome"/>
</dbReference>
<organism evidence="5 6">
    <name type="scientific">Pseudonocardia broussonetiae</name>
    <dbReference type="NCBI Taxonomy" id="2736640"/>
    <lineage>
        <taxon>Bacteria</taxon>
        <taxon>Bacillati</taxon>
        <taxon>Actinomycetota</taxon>
        <taxon>Actinomycetes</taxon>
        <taxon>Pseudonocardiales</taxon>
        <taxon>Pseudonocardiaceae</taxon>
        <taxon>Pseudonocardia</taxon>
    </lineage>
</organism>
<dbReference type="GO" id="GO:0008170">
    <property type="term" value="F:N-methyltransferase activity"/>
    <property type="evidence" value="ECO:0007669"/>
    <property type="project" value="InterPro"/>
</dbReference>